<keyword evidence="2" id="KW-1185">Reference proteome</keyword>
<accession>A0ABS8JDI8</accession>
<organism evidence="1 2">
    <name type="scientific">Noviluteimonas lactosilytica</name>
    <dbReference type="NCBI Taxonomy" id="2888523"/>
    <lineage>
        <taxon>Bacteria</taxon>
        <taxon>Pseudomonadati</taxon>
        <taxon>Pseudomonadota</taxon>
        <taxon>Gammaproteobacteria</taxon>
        <taxon>Lysobacterales</taxon>
        <taxon>Lysobacteraceae</taxon>
        <taxon>Noviluteimonas</taxon>
    </lineage>
</organism>
<dbReference type="EMBL" id="JAJGAK010000001">
    <property type="protein sequence ID" value="MCC8361672.1"/>
    <property type="molecule type" value="Genomic_DNA"/>
</dbReference>
<dbReference type="RefSeq" id="WP_230525326.1">
    <property type="nucleotide sequence ID" value="NZ_JAJGAK010000001.1"/>
</dbReference>
<reference evidence="1" key="1">
    <citation type="submission" date="2021-10" db="EMBL/GenBank/DDBJ databases">
        <authorList>
            <person name="Lyu M."/>
            <person name="Wang X."/>
            <person name="Meng X."/>
            <person name="Xu K."/>
        </authorList>
    </citation>
    <scope>NUCLEOTIDE SEQUENCE</scope>
    <source>
        <strain evidence="1">A6</strain>
    </source>
</reference>
<evidence type="ECO:0000313" key="1">
    <source>
        <dbReference type="EMBL" id="MCC8361672.1"/>
    </source>
</evidence>
<sequence>MARPSPAALDVMEHIADAIDTLDTLLVSLDHVDMDEVQAQVAFARDELRKAKSNGAEVLLELLNLSERHELMQSEMQAIREHTH</sequence>
<dbReference type="Proteomes" id="UP001165293">
    <property type="component" value="Unassembled WGS sequence"/>
</dbReference>
<name>A0ABS8JDI8_9GAMM</name>
<protein>
    <submittedName>
        <fullName evidence="1">Uncharacterized protein</fullName>
    </submittedName>
</protein>
<gene>
    <name evidence="1" type="ORF">LK996_01050</name>
</gene>
<proteinExistence type="predicted"/>
<comment type="caution">
    <text evidence="1">The sequence shown here is derived from an EMBL/GenBank/DDBJ whole genome shotgun (WGS) entry which is preliminary data.</text>
</comment>
<evidence type="ECO:0000313" key="2">
    <source>
        <dbReference type="Proteomes" id="UP001165293"/>
    </source>
</evidence>